<keyword evidence="4" id="KW-0804">Transcription</keyword>
<feature type="domain" description="Zn(2)-C6 fungal-type" evidence="8">
    <location>
        <begin position="124"/>
        <end position="153"/>
    </location>
</feature>
<dbReference type="SUPFAM" id="SSF57667">
    <property type="entry name" value="beta-beta-alpha zinc fingers"/>
    <property type="match status" value="1"/>
</dbReference>
<dbReference type="EMBL" id="MU151057">
    <property type="protein sequence ID" value="KAF9453936.1"/>
    <property type="molecule type" value="Genomic_DNA"/>
</dbReference>
<keyword evidence="5" id="KW-0539">Nucleus</keyword>
<feature type="compositionally biased region" description="Polar residues" evidence="7">
    <location>
        <begin position="171"/>
        <end position="180"/>
    </location>
</feature>
<evidence type="ECO:0000256" key="2">
    <source>
        <dbReference type="ARBA" id="ARBA00022833"/>
    </source>
</evidence>
<protein>
    <recommendedName>
        <fullName evidence="12">Zn(2)-C6 fungal-type domain-containing protein</fullName>
    </recommendedName>
</protein>
<keyword evidence="3" id="KW-0805">Transcription regulation</keyword>
<dbReference type="CDD" id="cd00067">
    <property type="entry name" value="GAL4"/>
    <property type="match status" value="1"/>
</dbReference>
<dbReference type="Pfam" id="PF00172">
    <property type="entry name" value="Zn_clus"/>
    <property type="match status" value="1"/>
</dbReference>
<gene>
    <name evidence="10" type="ORF">P691DRAFT_811707</name>
</gene>
<dbReference type="AlphaFoldDB" id="A0A9P6C6E1"/>
<dbReference type="PROSITE" id="PS50048">
    <property type="entry name" value="ZN2_CY6_FUNGAL_2"/>
    <property type="match status" value="1"/>
</dbReference>
<dbReference type="InterPro" id="IPR013087">
    <property type="entry name" value="Znf_C2H2_type"/>
</dbReference>
<feature type="compositionally biased region" description="Polar residues" evidence="7">
    <location>
        <begin position="262"/>
        <end position="274"/>
    </location>
</feature>
<dbReference type="GO" id="GO:0000981">
    <property type="term" value="F:DNA-binding transcription factor activity, RNA polymerase II-specific"/>
    <property type="evidence" value="ECO:0007669"/>
    <property type="project" value="InterPro"/>
</dbReference>
<dbReference type="OrthoDB" id="1405595at2759"/>
<evidence type="ECO:0000259" key="8">
    <source>
        <dbReference type="PROSITE" id="PS50048"/>
    </source>
</evidence>
<keyword evidence="2" id="KW-0862">Zinc</keyword>
<feature type="domain" description="C2H2-type" evidence="9">
    <location>
        <begin position="91"/>
        <end position="120"/>
    </location>
</feature>
<dbReference type="PANTHER" id="PTHR47660">
    <property type="entry name" value="TRANSCRIPTION FACTOR WITH C2H2 AND ZN(2)-CYS(6) DNA BINDING DOMAIN (EUROFUNG)-RELATED-RELATED"/>
    <property type="match status" value="1"/>
</dbReference>
<dbReference type="GO" id="GO:0003677">
    <property type="term" value="F:DNA binding"/>
    <property type="evidence" value="ECO:0007669"/>
    <property type="project" value="InterPro"/>
</dbReference>
<organism evidence="10 11">
    <name type="scientific">Macrolepiota fuliginosa MF-IS2</name>
    <dbReference type="NCBI Taxonomy" id="1400762"/>
    <lineage>
        <taxon>Eukaryota</taxon>
        <taxon>Fungi</taxon>
        <taxon>Dikarya</taxon>
        <taxon>Basidiomycota</taxon>
        <taxon>Agaricomycotina</taxon>
        <taxon>Agaricomycetes</taxon>
        <taxon>Agaricomycetidae</taxon>
        <taxon>Agaricales</taxon>
        <taxon>Agaricineae</taxon>
        <taxon>Agaricaceae</taxon>
        <taxon>Macrolepiota</taxon>
    </lineage>
</organism>
<keyword evidence="6" id="KW-0863">Zinc-finger</keyword>
<dbReference type="InterPro" id="IPR036236">
    <property type="entry name" value="Znf_C2H2_sf"/>
</dbReference>
<keyword evidence="11" id="KW-1185">Reference proteome</keyword>
<feature type="region of interest" description="Disordered" evidence="7">
    <location>
        <begin position="201"/>
        <end position="231"/>
    </location>
</feature>
<evidence type="ECO:0008006" key="12">
    <source>
        <dbReference type="Google" id="ProtNLM"/>
    </source>
</evidence>
<feature type="region of interest" description="Disordered" evidence="7">
    <location>
        <begin position="249"/>
        <end position="274"/>
    </location>
</feature>
<name>A0A9P6C6E1_9AGAR</name>
<evidence type="ECO:0000256" key="1">
    <source>
        <dbReference type="ARBA" id="ARBA00022723"/>
    </source>
</evidence>
<dbReference type="SUPFAM" id="SSF57701">
    <property type="entry name" value="Zn2/Cys6 DNA-binding domain"/>
    <property type="match status" value="1"/>
</dbReference>
<dbReference type="GO" id="GO:0006351">
    <property type="term" value="P:DNA-templated transcription"/>
    <property type="evidence" value="ECO:0007669"/>
    <property type="project" value="InterPro"/>
</dbReference>
<dbReference type="Pfam" id="PF00096">
    <property type="entry name" value="zf-C2H2"/>
    <property type="match status" value="1"/>
</dbReference>
<sequence>MNPNHFLYASKPLQPTQSSLAAALGPEIPPMTQSDFEPLRKKDGTLSKIRSHRGNVPVLPQTKLCPHCPAKFTRTTHLNRHLRNHTNERLHRCDTCDSQFTRSDLLTRHKKSCNNPSSRARRRSCLACMESKIKCDRQAPCAKCVAKGTECVYGPATRKSLGSTPIAEASIPSTGGSSRISHAAGPKISQPTYIITSYPNRLRASPSSQPNSPSDTSFTSSSSASERTPEPVYPISASTMVYVRDPEGYPQQAQLPGLPVKPSTQTPDSIPSVQPDFSSVALYTGGYMTEPIVEANISESESRTTDDQLAPVSSHLSSAYGDVLAPFFTTIFPQASPASRLTEVTLNIEELNVRGDLLEDSPFARLLKQSSPPCIPNLTFAVGDIKPDPYQTFEIDQAQGRLQAVSPLPTCAELQQYLQMFFTTYLTQLPIVHAPTFRAEKKSPVLLSAMQACGALFVGTKRATDFISRTLSCARETLVQDFAKKSTDLLDQIQLILAVVLLQTIGLFHKDMDQRASSSIYHGMLVMMIRQTGLITCNANWQPRCIDECNLESAWFDWARHEMAKRAILWSLMHDCCHCIYFALPSSYHSQEVTLGLPCENALWQASTAAEWYMVLQRPSPYGTTQASRLTGMCIPKIVAYLSETRTTPAAIPQSDFAHFVLIHIILKQLFEYCVGGKPLNVKFGAPGDEMDPEMYKLQFAFHNWLRNWRSSPDSQADTGSSEPPFIRNLLPFYWLGQVAMLAYQEGLPPFEYNSPNNRVVELRFRLVKRWLRHTRNFLKSHDELVPTLYWDELIQLRLQSWQQDDGDDETEGLLDFFSEAP</sequence>
<feature type="compositionally biased region" description="Low complexity" evidence="7">
    <location>
        <begin position="210"/>
        <end position="226"/>
    </location>
</feature>
<comment type="caution">
    <text evidence="10">The sequence shown here is derived from an EMBL/GenBank/DDBJ whole genome shotgun (WGS) entry which is preliminary data.</text>
</comment>
<dbReference type="Gene3D" id="4.10.240.10">
    <property type="entry name" value="Zn(2)-C6 fungal-type DNA-binding domain"/>
    <property type="match status" value="1"/>
</dbReference>
<evidence type="ECO:0000256" key="4">
    <source>
        <dbReference type="ARBA" id="ARBA00023163"/>
    </source>
</evidence>
<dbReference type="PANTHER" id="PTHR47660:SF2">
    <property type="entry name" value="TRANSCRIPTION FACTOR WITH C2H2 AND ZN(2)-CYS(6) DNA BINDING DOMAIN (EUROFUNG)"/>
    <property type="match status" value="1"/>
</dbReference>
<evidence type="ECO:0000256" key="3">
    <source>
        <dbReference type="ARBA" id="ARBA00023015"/>
    </source>
</evidence>
<evidence type="ECO:0000256" key="7">
    <source>
        <dbReference type="SAM" id="MobiDB-lite"/>
    </source>
</evidence>
<dbReference type="InterPro" id="IPR036864">
    <property type="entry name" value="Zn2-C6_fun-type_DNA-bd_sf"/>
</dbReference>
<proteinExistence type="predicted"/>
<dbReference type="SMART" id="SM00355">
    <property type="entry name" value="ZnF_C2H2"/>
    <property type="match status" value="2"/>
</dbReference>
<feature type="domain" description="C2H2-type" evidence="9">
    <location>
        <begin position="63"/>
        <end position="90"/>
    </location>
</feature>
<dbReference type="PROSITE" id="PS50157">
    <property type="entry name" value="ZINC_FINGER_C2H2_2"/>
    <property type="match status" value="2"/>
</dbReference>
<evidence type="ECO:0000313" key="10">
    <source>
        <dbReference type="EMBL" id="KAF9453936.1"/>
    </source>
</evidence>
<evidence type="ECO:0000256" key="5">
    <source>
        <dbReference type="ARBA" id="ARBA00023242"/>
    </source>
</evidence>
<evidence type="ECO:0000313" key="11">
    <source>
        <dbReference type="Proteomes" id="UP000807342"/>
    </source>
</evidence>
<dbReference type="GO" id="GO:0008270">
    <property type="term" value="F:zinc ion binding"/>
    <property type="evidence" value="ECO:0007669"/>
    <property type="project" value="UniProtKB-KW"/>
</dbReference>
<keyword evidence="1" id="KW-0479">Metal-binding</keyword>
<accession>A0A9P6C6E1</accession>
<feature type="region of interest" description="Disordered" evidence="7">
    <location>
        <begin position="162"/>
        <end position="186"/>
    </location>
</feature>
<dbReference type="PROSITE" id="PS00028">
    <property type="entry name" value="ZINC_FINGER_C2H2_1"/>
    <property type="match status" value="1"/>
</dbReference>
<dbReference type="CDD" id="cd12148">
    <property type="entry name" value="fungal_TF_MHR"/>
    <property type="match status" value="1"/>
</dbReference>
<dbReference type="Proteomes" id="UP000807342">
    <property type="component" value="Unassembled WGS sequence"/>
</dbReference>
<reference evidence="10" key="1">
    <citation type="submission" date="2020-11" db="EMBL/GenBank/DDBJ databases">
        <authorList>
            <consortium name="DOE Joint Genome Institute"/>
            <person name="Ahrendt S."/>
            <person name="Riley R."/>
            <person name="Andreopoulos W."/>
            <person name="Labutti K."/>
            <person name="Pangilinan J."/>
            <person name="Ruiz-Duenas F.J."/>
            <person name="Barrasa J.M."/>
            <person name="Sanchez-Garcia M."/>
            <person name="Camarero S."/>
            <person name="Miyauchi S."/>
            <person name="Serrano A."/>
            <person name="Linde D."/>
            <person name="Babiker R."/>
            <person name="Drula E."/>
            <person name="Ayuso-Fernandez I."/>
            <person name="Pacheco R."/>
            <person name="Padilla G."/>
            <person name="Ferreira P."/>
            <person name="Barriuso J."/>
            <person name="Kellner H."/>
            <person name="Castanera R."/>
            <person name="Alfaro M."/>
            <person name="Ramirez L."/>
            <person name="Pisabarro A.G."/>
            <person name="Kuo A."/>
            <person name="Tritt A."/>
            <person name="Lipzen A."/>
            <person name="He G."/>
            <person name="Yan M."/>
            <person name="Ng V."/>
            <person name="Cullen D."/>
            <person name="Martin F."/>
            <person name="Rosso M.-N."/>
            <person name="Henrissat B."/>
            <person name="Hibbett D."/>
            <person name="Martinez A.T."/>
            <person name="Grigoriev I.V."/>
        </authorList>
    </citation>
    <scope>NUCLEOTIDE SEQUENCE</scope>
    <source>
        <strain evidence="10">MF-IS2</strain>
    </source>
</reference>
<dbReference type="SMART" id="SM00066">
    <property type="entry name" value="GAL4"/>
    <property type="match status" value="1"/>
</dbReference>
<dbReference type="Gene3D" id="3.30.160.60">
    <property type="entry name" value="Classic Zinc Finger"/>
    <property type="match status" value="2"/>
</dbReference>
<dbReference type="InterPro" id="IPR007219">
    <property type="entry name" value="XnlR_reg_dom"/>
</dbReference>
<dbReference type="Pfam" id="PF04082">
    <property type="entry name" value="Fungal_trans"/>
    <property type="match status" value="1"/>
</dbReference>
<evidence type="ECO:0000256" key="6">
    <source>
        <dbReference type="PROSITE-ProRule" id="PRU00042"/>
    </source>
</evidence>
<dbReference type="InterPro" id="IPR001138">
    <property type="entry name" value="Zn2Cys6_DnaBD"/>
</dbReference>
<evidence type="ECO:0000259" key="9">
    <source>
        <dbReference type="PROSITE" id="PS50157"/>
    </source>
</evidence>